<organism evidence="1 2">
    <name type="scientific">Paracoccus saliphilus</name>
    <dbReference type="NCBI Taxonomy" id="405559"/>
    <lineage>
        <taxon>Bacteria</taxon>
        <taxon>Pseudomonadati</taxon>
        <taxon>Pseudomonadota</taxon>
        <taxon>Alphaproteobacteria</taxon>
        <taxon>Rhodobacterales</taxon>
        <taxon>Paracoccaceae</taxon>
        <taxon>Paracoccus</taxon>
    </lineage>
</organism>
<accession>A0AA45W2X1</accession>
<name>A0AA45W2X1_9RHOB</name>
<comment type="caution">
    <text evidence="1">The sequence shown here is derived from an EMBL/GenBank/DDBJ whole genome shotgun (WGS) entry which is preliminary data.</text>
</comment>
<gene>
    <name evidence="1" type="ORF">SAMN05421772_103184</name>
</gene>
<evidence type="ECO:0000313" key="2">
    <source>
        <dbReference type="Proteomes" id="UP000186216"/>
    </source>
</evidence>
<dbReference type="EMBL" id="FTOU01000003">
    <property type="protein sequence ID" value="SIS71222.1"/>
    <property type="molecule type" value="Genomic_DNA"/>
</dbReference>
<dbReference type="AlphaFoldDB" id="A0AA45W2X1"/>
<protein>
    <submittedName>
        <fullName evidence="1">Uncharacterized protein</fullName>
    </submittedName>
</protein>
<sequence>MSGLSVERTLELWASRAFASLRDVKARIRMLFTQERVTADRDDRLEPPAGTAPRCVPGVGTASRNLELAIRTPLAQRGVVG</sequence>
<evidence type="ECO:0000313" key="1">
    <source>
        <dbReference type="EMBL" id="SIS71222.1"/>
    </source>
</evidence>
<proteinExistence type="predicted"/>
<dbReference type="Proteomes" id="UP000186216">
    <property type="component" value="Unassembled WGS sequence"/>
</dbReference>
<reference evidence="1 2" key="1">
    <citation type="submission" date="2017-01" db="EMBL/GenBank/DDBJ databases">
        <authorList>
            <person name="Varghese N."/>
            <person name="Submissions S."/>
        </authorList>
    </citation>
    <scope>NUCLEOTIDE SEQUENCE [LARGE SCALE GENOMIC DNA]</scope>
    <source>
        <strain evidence="1 2">DSM 18447</strain>
    </source>
</reference>